<dbReference type="RefSeq" id="WP_381173187.1">
    <property type="nucleotide sequence ID" value="NZ_JBHSFK010000019.1"/>
</dbReference>
<keyword evidence="3" id="KW-1185">Reference proteome</keyword>
<gene>
    <name evidence="2" type="ORF">ACFPIH_27290</name>
</gene>
<reference evidence="3" key="1">
    <citation type="journal article" date="2019" name="Int. J. Syst. Evol. Microbiol.">
        <title>The Global Catalogue of Microorganisms (GCM) 10K type strain sequencing project: providing services to taxonomists for standard genome sequencing and annotation.</title>
        <authorList>
            <consortium name="The Broad Institute Genomics Platform"/>
            <consortium name="The Broad Institute Genome Sequencing Center for Infectious Disease"/>
            <person name="Wu L."/>
            <person name="Ma J."/>
        </authorList>
    </citation>
    <scope>NUCLEOTIDE SEQUENCE [LARGE SCALE GENOMIC DNA]</scope>
    <source>
        <strain evidence="3">CGMCC 4.7177</strain>
    </source>
</reference>
<evidence type="ECO:0000313" key="3">
    <source>
        <dbReference type="Proteomes" id="UP001595839"/>
    </source>
</evidence>
<accession>A0ABV9ATC7</accession>
<organism evidence="2 3">
    <name type="scientific">Streptomyces vulcanius</name>
    <dbReference type="NCBI Taxonomy" id="1441876"/>
    <lineage>
        <taxon>Bacteria</taxon>
        <taxon>Bacillati</taxon>
        <taxon>Actinomycetota</taxon>
        <taxon>Actinomycetes</taxon>
        <taxon>Kitasatosporales</taxon>
        <taxon>Streptomycetaceae</taxon>
        <taxon>Streptomyces</taxon>
    </lineage>
</organism>
<sequence length="114" mass="12464">MRLRGVLLALFLLPLLWGVISLLRGGASYGIPDCDGLLRSDREEPHDMRPGDTCELSYSDERNGSAGTATYQQLKYAQELERGSLYRQGTLFTLYGAAGIGVVTAATWKRKPAA</sequence>
<comment type="caution">
    <text evidence="2">The sequence shown here is derived from an EMBL/GenBank/DDBJ whole genome shotgun (WGS) entry which is preliminary data.</text>
</comment>
<feature type="region of interest" description="Disordered" evidence="1">
    <location>
        <begin position="40"/>
        <end position="59"/>
    </location>
</feature>
<feature type="compositionally biased region" description="Basic and acidic residues" evidence="1">
    <location>
        <begin position="40"/>
        <end position="52"/>
    </location>
</feature>
<protein>
    <recommendedName>
        <fullName evidence="4">Transmembrane protein</fullName>
    </recommendedName>
</protein>
<proteinExistence type="predicted"/>
<evidence type="ECO:0000313" key="2">
    <source>
        <dbReference type="EMBL" id="MFC4503174.1"/>
    </source>
</evidence>
<name>A0ABV9ATC7_9ACTN</name>
<evidence type="ECO:0008006" key="4">
    <source>
        <dbReference type="Google" id="ProtNLM"/>
    </source>
</evidence>
<evidence type="ECO:0000256" key="1">
    <source>
        <dbReference type="SAM" id="MobiDB-lite"/>
    </source>
</evidence>
<dbReference type="Proteomes" id="UP001595839">
    <property type="component" value="Unassembled WGS sequence"/>
</dbReference>
<dbReference type="EMBL" id="JBHSFK010000019">
    <property type="protein sequence ID" value="MFC4503174.1"/>
    <property type="molecule type" value="Genomic_DNA"/>
</dbReference>